<dbReference type="CDD" id="cd07715">
    <property type="entry name" value="TaR3-like_MBL-fold"/>
    <property type="match status" value="1"/>
</dbReference>
<dbReference type="SUPFAM" id="SSF56281">
    <property type="entry name" value="Metallo-hydrolase/oxidoreductase"/>
    <property type="match status" value="1"/>
</dbReference>
<reference evidence="2" key="1">
    <citation type="submission" date="2018-01" db="EMBL/GenBank/DDBJ databases">
        <authorList>
            <person name="Regsiter A."/>
            <person name="William W."/>
        </authorList>
    </citation>
    <scope>NUCLEOTIDE SEQUENCE</scope>
    <source>
        <strain evidence="2">TRIP AH-1</strain>
    </source>
</reference>
<dbReference type="Gene3D" id="3.60.15.10">
    <property type="entry name" value="Ribonuclease Z/Hydroxyacylglutathione hydrolase-like"/>
    <property type="match status" value="1"/>
</dbReference>
<dbReference type="Pfam" id="PF12706">
    <property type="entry name" value="Lactamase_B_2"/>
    <property type="match status" value="1"/>
</dbReference>
<protein>
    <submittedName>
        <fullName evidence="2">Metallo-beta-lactamase family protein</fullName>
    </submittedName>
</protein>
<organism evidence="2">
    <name type="scientific">uncultured Desulfobacterium sp</name>
    <dbReference type="NCBI Taxonomy" id="201089"/>
    <lineage>
        <taxon>Bacteria</taxon>
        <taxon>Pseudomonadati</taxon>
        <taxon>Thermodesulfobacteriota</taxon>
        <taxon>Desulfobacteria</taxon>
        <taxon>Desulfobacterales</taxon>
        <taxon>Desulfobacteriaceae</taxon>
        <taxon>Desulfobacterium</taxon>
        <taxon>environmental samples</taxon>
    </lineage>
</organism>
<evidence type="ECO:0000313" key="2">
    <source>
        <dbReference type="EMBL" id="SPD76196.1"/>
    </source>
</evidence>
<gene>
    <name evidence="2" type="ORF">PITCH_A840082</name>
</gene>
<dbReference type="InterPro" id="IPR001279">
    <property type="entry name" value="Metallo-B-lactamas"/>
</dbReference>
<proteinExistence type="predicted"/>
<accession>A0A445N3E7</accession>
<evidence type="ECO:0000259" key="1">
    <source>
        <dbReference type="Pfam" id="PF12706"/>
    </source>
</evidence>
<dbReference type="PANTHER" id="PTHR42663:SF4">
    <property type="entry name" value="SLL1036 PROTEIN"/>
    <property type="match status" value="1"/>
</dbReference>
<feature type="domain" description="Metallo-beta-lactamase" evidence="1">
    <location>
        <begin position="37"/>
        <end position="241"/>
    </location>
</feature>
<sequence length="279" mass="30883">MRIRFWGTRGSIPVPGKDTIVYGGNTTCVQITLESGRTIIVDSGTGIRPLGEHLLGQGNPVDIHMLITHIHWDHINGFPFFAPVHKSETKIAVDGAPSCMKGLSIPFESKMNDGFFPVRFSDLKAEISYIDRIKYGPLRVDDVTVDSILLQHPQGGLGFRFSAGKKKFVFITDNELGQVSHGGRNANDYISFCMDADILVHDAQYLPEEISGRRGWGHSDYVAAINLAKKAHVKRLVLFHHDPYRTDAAMSEIIIRSQELAAGLDLVVDAAKEEDELVC</sequence>
<dbReference type="InterPro" id="IPR036866">
    <property type="entry name" value="RibonucZ/Hydroxyglut_hydro"/>
</dbReference>
<dbReference type="AlphaFoldDB" id="A0A445N3E7"/>
<dbReference type="PANTHER" id="PTHR42663">
    <property type="entry name" value="HYDROLASE C777.06C-RELATED-RELATED"/>
    <property type="match status" value="1"/>
</dbReference>
<dbReference type="EMBL" id="OJIN01000230">
    <property type="protein sequence ID" value="SPD76196.1"/>
    <property type="molecule type" value="Genomic_DNA"/>
</dbReference>
<name>A0A445N3E7_9BACT</name>